<dbReference type="RefSeq" id="WP_073039744.1">
    <property type="nucleotide sequence ID" value="NZ_FQUO01000002.1"/>
</dbReference>
<keyword evidence="6" id="KW-0479">Metal-binding</keyword>
<dbReference type="PANTHER" id="PTHR20941">
    <property type="entry name" value="FOLATE SYNTHESIS PROTEINS"/>
    <property type="match status" value="1"/>
</dbReference>
<evidence type="ECO:0000256" key="6">
    <source>
        <dbReference type="ARBA" id="ARBA00022723"/>
    </source>
</evidence>
<dbReference type="InterPro" id="IPR000489">
    <property type="entry name" value="Pterin-binding_dom"/>
</dbReference>
<dbReference type="InterPro" id="IPR045031">
    <property type="entry name" value="DHP_synth-like"/>
</dbReference>
<dbReference type="GO" id="GO:0005829">
    <property type="term" value="C:cytosol"/>
    <property type="evidence" value="ECO:0007669"/>
    <property type="project" value="TreeGrafter"/>
</dbReference>
<reference evidence="10 11" key="1">
    <citation type="submission" date="2016-11" db="EMBL/GenBank/DDBJ databases">
        <authorList>
            <person name="Jaros S."/>
            <person name="Januszkiewicz K."/>
            <person name="Wedrychowicz H."/>
        </authorList>
    </citation>
    <scope>NUCLEOTIDE SEQUENCE [LARGE SCALE GENOMIC DNA]</scope>
    <source>
        <strain evidence="10 11">DSM 26897</strain>
    </source>
</reference>
<evidence type="ECO:0000259" key="9">
    <source>
        <dbReference type="PROSITE" id="PS50972"/>
    </source>
</evidence>
<dbReference type="GO" id="GO:0004156">
    <property type="term" value="F:dihydropteroate synthase activity"/>
    <property type="evidence" value="ECO:0007669"/>
    <property type="project" value="UniProtKB-EC"/>
</dbReference>
<dbReference type="InterPro" id="IPR011005">
    <property type="entry name" value="Dihydropteroate_synth-like_sf"/>
</dbReference>
<keyword evidence="11" id="KW-1185">Reference proteome</keyword>
<evidence type="ECO:0000256" key="8">
    <source>
        <dbReference type="ARBA" id="ARBA00022909"/>
    </source>
</evidence>
<keyword evidence="5" id="KW-0808">Transferase</keyword>
<dbReference type="OrthoDB" id="9811744at2"/>
<evidence type="ECO:0000256" key="4">
    <source>
        <dbReference type="ARBA" id="ARBA00012458"/>
    </source>
</evidence>
<dbReference type="GO" id="GO:0046872">
    <property type="term" value="F:metal ion binding"/>
    <property type="evidence" value="ECO:0007669"/>
    <property type="project" value="UniProtKB-KW"/>
</dbReference>
<gene>
    <name evidence="10" type="ORF">SAMN05444008_102130</name>
</gene>
<dbReference type="STRING" id="1302690.BUE76_13050"/>
<sequence length="275" mass="30059">MHSINCKGRLLSFHQPLIMGILNTTPDSFFSDSRASTIDAVLQRAEAMLEQGATILDMGGQSTRPKAERVSPDVEASRVLPAIDAVHRRFPDAVISADTFYASVAREAVAAGASIINDVSAGNIDPEMFATVASLDVPYVLMHMQGDPQTMQQNPQYNDVVLDVFDFLNFKLKALQDLGIKDIIVDPGFGFGKTQRHNFDLLNGIEYFQHLDKPLLIGISRKGMVHRTLGITADAALNGSTVLHTISLMKGAHMLRVHDVKEAMEAIRLMACLKG</sequence>
<comment type="cofactor">
    <cofactor evidence="2">
        <name>Mg(2+)</name>
        <dbReference type="ChEBI" id="CHEBI:18420"/>
    </cofactor>
</comment>
<dbReference type="SUPFAM" id="SSF51717">
    <property type="entry name" value="Dihydropteroate synthetase-like"/>
    <property type="match status" value="1"/>
</dbReference>
<dbReference type="InterPro" id="IPR006390">
    <property type="entry name" value="DHP_synth_dom"/>
</dbReference>
<evidence type="ECO:0000256" key="3">
    <source>
        <dbReference type="ARBA" id="ARBA00004763"/>
    </source>
</evidence>
<keyword evidence="7" id="KW-0460">Magnesium</keyword>
<keyword evidence="8" id="KW-0289">Folate biosynthesis</keyword>
<evidence type="ECO:0000256" key="1">
    <source>
        <dbReference type="ARBA" id="ARBA00000012"/>
    </source>
</evidence>
<evidence type="ECO:0000256" key="5">
    <source>
        <dbReference type="ARBA" id="ARBA00022679"/>
    </source>
</evidence>
<dbReference type="AlphaFoldDB" id="A0A1M4V4D9"/>
<evidence type="ECO:0000313" key="10">
    <source>
        <dbReference type="EMBL" id="SHE63770.1"/>
    </source>
</evidence>
<dbReference type="PROSITE" id="PS00793">
    <property type="entry name" value="DHPS_2"/>
    <property type="match status" value="1"/>
</dbReference>
<proteinExistence type="predicted"/>
<comment type="pathway">
    <text evidence="3">Cofactor biosynthesis; tetrahydrofolate biosynthesis; 7,8-dihydrofolate from 2-amino-4-hydroxy-6-hydroxymethyl-7,8-dihydropteridine diphosphate and 4-aminobenzoate: step 1/2.</text>
</comment>
<dbReference type="Gene3D" id="3.20.20.20">
    <property type="entry name" value="Dihydropteroate synthase-like"/>
    <property type="match status" value="1"/>
</dbReference>
<accession>A0A1M4V4D9</accession>
<dbReference type="GO" id="GO:0046656">
    <property type="term" value="P:folic acid biosynthetic process"/>
    <property type="evidence" value="ECO:0007669"/>
    <property type="project" value="UniProtKB-KW"/>
</dbReference>
<dbReference type="Proteomes" id="UP000184368">
    <property type="component" value="Unassembled WGS sequence"/>
</dbReference>
<comment type="catalytic activity">
    <reaction evidence="1">
        <text>(7,8-dihydropterin-6-yl)methyl diphosphate + 4-aminobenzoate = 7,8-dihydropteroate + diphosphate</text>
        <dbReference type="Rhea" id="RHEA:19949"/>
        <dbReference type="ChEBI" id="CHEBI:17836"/>
        <dbReference type="ChEBI" id="CHEBI:17839"/>
        <dbReference type="ChEBI" id="CHEBI:33019"/>
        <dbReference type="ChEBI" id="CHEBI:72950"/>
        <dbReference type="EC" id="2.5.1.15"/>
    </reaction>
</comment>
<dbReference type="EMBL" id="FQUO01000002">
    <property type="protein sequence ID" value="SHE63770.1"/>
    <property type="molecule type" value="Genomic_DNA"/>
</dbReference>
<dbReference type="CDD" id="cd00739">
    <property type="entry name" value="DHPS"/>
    <property type="match status" value="1"/>
</dbReference>
<dbReference type="NCBIfam" id="TIGR01496">
    <property type="entry name" value="DHPS"/>
    <property type="match status" value="1"/>
</dbReference>
<dbReference type="GO" id="GO:0046654">
    <property type="term" value="P:tetrahydrofolate biosynthetic process"/>
    <property type="evidence" value="ECO:0007669"/>
    <property type="project" value="TreeGrafter"/>
</dbReference>
<dbReference type="PANTHER" id="PTHR20941:SF1">
    <property type="entry name" value="FOLIC ACID SYNTHESIS PROTEIN FOL1"/>
    <property type="match status" value="1"/>
</dbReference>
<evidence type="ECO:0000256" key="2">
    <source>
        <dbReference type="ARBA" id="ARBA00001946"/>
    </source>
</evidence>
<name>A0A1M4V4D9_9BACT</name>
<dbReference type="EC" id="2.5.1.15" evidence="4"/>
<dbReference type="Pfam" id="PF00809">
    <property type="entry name" value="Pterin_bind"/>
    <property type="match status" value="1"/>
</dbReference>
<dbReference type="PROSITE" id="PS50972">
    <property type="entry name" value="PTERIN_BINDING"/>
    <property type="match status" value="1"/>
</dbReference>
<feature type="domain" description="Pterin-binding" evidence="9">
    <location>
        <begin position="16"/>
        <end position="268"/>
    </location>
</feature>
<protein>
    <recommendedName>
        <fullName evidence="4">dihydropteroate synthase</fullName>
        <ecNumber evidence="4">2.5.1.15</ecNumber>
    </recommendedName>
</protein>
<organism evidence="10 11">
    <name type="scientific">Cnuella takakiae</name>
    <dbReference type="NCBI Taxonomy" id="1302690"/>
    <lineage>
        <taxon>Bacteria</taxon>
        <taxon>Pseudomonadati</taxon>
        <taxon>Bacteroidota</taxon>
        <taxon>Chitinophagia</taxon>
        <taxon>Chitinophagales</taxon>
        <taxon>Chitinophagaceae</taxon>
        <taxon>Cnuella</taxon>
    </lineage>
</organism>
<evidence type="ECO:0000313" key="11">
    <source>
        <dbReference type="Proteomes" id="UP000184368"/>
    </source>
</evidence>
<evidence type="ECO:0000256" key="7">
    <source>
        <dbReference type="ARBA" id="ARBA00022842"/>
    </source>
</evidence>